<keyword evidence="4 15" id="KW-0138">CF(0)</keyword>
<keyword evidence="18" id="KW-1185">Reference proteome</keyword>
<dbReference type="InterPro" id="IPR008386">
    <property type="entry name" value="ATP_synth_F0_esu_mt"/>
</dbReference>
<comment type="function">
    <text evidence="12 15">Subunit e, of the mitochondrial membrane ATP synthase complex (F(1)F(0) ATP synthase or Complex V) that produces ATP from ADP in the presence of a proton gradient across the membrane which is generated by electron transport complexes of the respiratory chain. ATP synthase complex consist of a soluble F(1) head domain - the catalytic core - and a membrane F(1) domain - the membrane proton channel. These two domains are linked by a central stalk rotating inside the F(1) region and a stationary peripheral stalk. During catalysis, ATP synthesis in the catalytic domain of F(1) is coupled via a rotary mechanism of the central stalk subunits to proton translocation. In vivo, can only synthesize ATP although its ATP hydrolase activity can be activated artificially in vitro. Part of the complex F(0) domain.</text>
</comment>
<dbReference type="Proteomes" id="UP001152798">
    <property type="component" value="Chromosome 4"/>
</dbReference>
<comment type="subunit">
    <text evidence="15">F-type ATPases have 2 components, CF(1) - the catalytic core - and CF(0) - the membrane proton channel. CF(1) and CF(0) have multiple subunits.</text>
</comment>
<evidence type="ECO:0000256" key="8">
    <source>
        <dbReference type="ARBA" id="ARBA00023065"/>
    </source>
</evidence>
<dbReference type="GO" id="GO:0045259">
    <property type="term" value="C:proton-transporting ATP synthase complex"/>
    <property type="evidence" value="ECO:0007669"/>
    <property type="project" value="UniProtKB-UniRule"/>
</dbReference>
<evidence type="ECO:0000256" key="6">
    <source>
        <dbReference type="ARBA" id="ARBA00022792"/>
    </source>
</evidence>
<dbReference type="Pfam" id="PF05680">
    <property type="entry name" value="ATP-synt_E"/>
    <property type="match status" value="1"/>
</dbReference>
<dbReference type="GO" id="GO:0015078">
    <property type="term" value="F:proton transmembrane transporter activity"/>
    <property type="evidence" value="ECO:0007669"/>
    <property type="project" value="InterPro"/>
</dbReference>
<keyword evidence="6 15" id="KW-0999">Mitochondrion inner membrane</keyword>
<reference evidence="17" key="1">
    <citation type="submission" date="2022-01" db="EMBL/GenBank/DDBJ databases">
        <authorList>
            <person name="King R."/>
        </authorList>
    </citation>
    <scope>NUCLEOTIDE SEQUENCE</scope>
</reference>
<organism evidence="17 18">
    <name type="scientific">Nezara viridula</name>
    <name type="common">Southern green stink bug</name>
    <name type="synonym">Cimex viridulus</name>
    <dbReference type="NCBI Taxonomy" id="85310"/>
    <lineage>
        <taxon>Eukaryota</taxon>
        <taxon>Metazoa</taxon>
        <taxon>Ecdysozoa</taxon>
        <taxon>Arthropoda</taxon>
        <taxon>Hexapoda</taxon>
        <taxon>Insecta</taxon>
        <taxon>Pterygota</taxon>
        <taxon>Neoptera</taxon>
        <taxon>Paraneoptera</taxon>
        <taxon>Hemiptera</taxon>
        <taxon>Heteroptera</taxon>
        <taxon>Panheteroptera</taxon>
        <taxon>Pentatomomorpha</taxon>
        <taxon>Pentatomoidea</taxon>
        <taxon>Pentatomidae</taxon>
        <taxon>Pentatominae</taxon>
        <taxon>Nezara</taxon>
    </lineage>
</organism>
<name>A0A9P0MHG3_NEZVI</name>
<evidence type="ECO:0000256" key="12">
    <source>
        <dbReference type="ARBA" id="ARBA00057306"/>
    </source>
</evidence>
<keyword evidence="16" id="KW-1133">Transmembrane helix</keyword>
<comment type="subunit">
    <text evidence="13">Component of the ATP synthase complex composed at least of ATP5F1A/subunit alpha, ATP5F1B/subunit beta, ATP5MC1/subunit c (homooctomer), MT-ATP6/subunit a, MT-ATP8/subunit 8, ATP5ME/subunit e, ATP5MF/subunit f, ATP5MG/subunit g, ATP5MK/subunit k, ATP5MJ/subunit j, ATP5F1C/subunit gamma, ATP5F1D/subunit delta, ATP5F1E/subunit epsilon, ATP5PF/subunit F6, ATP5PB/subunit b, ATP5PD/subunit d, ATP5PO/subunit OSCP. ATP synthase complex consists of a soluble F(1) head domain (subunits alpha(3) and beta(3)) - the catalytic core - and a membrane F(0) domain - the membrane proton channel (subunits c, a, 8, e, f, g, k and j). These two domains are linked by a central stalk (subunits gamma, delta, and epsilon) rotating inside the F1 region and a stationary peripheral stalk (subunits F6, b, d, and OSCP).</text>
</comment>
<dbReference type="GO" id="GO:0005743">
    <property type="term" value="C:mitochondrial inner membrane"/>
    <property type="evidence" value="ECO:0007669"/>
    <property type="project" value="UniProtKB-SubCell"/>
</dbReference>
<dbReference type="EMBL" id="OV725080">
    <property type="protein sequence ID" value="CAH1398168.1"/>
    <property type="molecule type" value="Genomic_DNA"/>
</dbReference>
<feature type="transmembrane region" description="Helical" evidence="16">
    <location>
        <begin position="20"/>
        <end position="38"/>
    </location>
</feature>
<keyword evidence="7" id="KW-0007">Acetylation</keyword>
<evidence type="ECO:0000256" key="7">
    <source>
        <dbReference type="ARBA" id="ARBA00022990"/>
    </source>
</evidence>
<evidence type="ECO:0000256" key="13">
    <source>
        <dbReference type="ARBA" id="ARBA00064647"/>
    </source>
</evidence>
<proteinExistence type="inferred from homology"/>
<dbReference type="PANTHER" id="PTHR12427">
    <property type="entry name" value="ATP SYNTHASE E CHAIN, MITOCHONDRIAL"/>
    <property type="match status" value="1"/>
</dbReference>
<comment type="subcellular location">
    <subcellularLocation>
        <location evidence="1 15">Mitochondrion inner membrane</location>
    </subcellularLocation>
</comment>
<gene>
    <name evidence="17" type="ORF">NEZAVI_LOCUS7869</name>
</gene>
<evidence type="ECO:0000256" key="2">
    <source>
        <dbReference type="ARBA" id="ARBA00007333"/>
    </source>
</evidence>
<keyword evidence="16" id="KW-0812">Transmembrane</keyword>
<keyword evidence="5 15" id="KW-0375">Hydrogen ion transport</keyword>
<dbReference type="OrthoDB" id="9982108at2759"/>
<sequence length="112" mass="13174">MPTNFAPPVNVSPLIRFGRYSMLIAGISYGLFWQSRYTKKELGLKDFKAREKAARDERLAKEKAIQSAEKVFEESERYGKFTKTIVVERRREVMASQRRSMINDIMKRIRPK</sequence>
<keyword evidence="11 15" id="KW-0066">ATP synthesis</keyword>
<evidence type="ECO:0000256" key="14">
    <source>
        <dbReference type="ARBA" id="ARBA00074682"/>
    </source>
</evidence>
<evidence type="ECO:0000313" key="17">
    <source>
        <dbReference type="EMBL" id="CAH1398168.1"/>
    </source>
</evidence>
<keyword evidence="8 15" id="KW-0406">Ion transport</keyword>
<keyword evidence="9 15" id="KW-0496">Mitochondrion</keyword>
<dbReference type="GO" id="GO:0015986">
    <property type="term" value="P:proton motive force-driven ATP synthesis"/>
    <property type="evidence" value="ECO:0007669"/>
    <property type="project" value="InterPro"/>
</dbReference>
<evidence type="ECO:0000256" key="1">
    <source>
        <dbReference type="ARBA" id="ARBA00004273"/>
    </source>
</evidence>
<dbReference type="PANTHER" id="PTHR12427:SF1">
    <property type="entry name" value="ATP SYNTHASE SUBUNIT E, MITOCHONDRIAL"/>
    <property type="match status" value="1"/>
</dbReference>
<protein>
    <recommendedName>
        <fullName evidence="14 15">ATP synthase F(0) complex subunit e, mitochondrial</fullName>
    </recommendedName>
</protein>
<keyword evidence="3 15" id="KW-0813">Transport</keyword>
<dbReference type="AlphaFoldDB" id="A0A9P0MHG3"/>
<comment type="similarity">
    <text evidence="2 15">Belongs to the ATPase e subunit family.</text>
</comment>
<evidence type="ECO:0000313" key="18">
    <source>
        <dbReference type="Proteomes" id="UP001152798"/>
    </source>
</evidence>
<keyword evidence="10 16" id="KW-0472">Membrane</keyword>
<evidence type="ECO:0000256" key="10">
    <source>
        <dbReference type="ARBA" id="ARBA00023136"/>
    </source>
</evidence>
<evidence type="ECO:0000256" key="3">
    <source>
        <dbReference type="ARBA" id="ARBA00022448"/>
    </source>
</evidence>
<accession>A0A9P0MHG3</accession>
<evidence type="ECO:0000256" key="4">
    <source>
        <dbReference type="ARBA" id="ARBA00022547"/>
    </source>
</evidence>
<evidence type="ECO:0000256" key="5">
    <source>
        <dbReference type="ARBA" id="ARBA00022781"/>
    </source>
</evidence>
<evidence type="ECO:0000256" key="11">
    <source>
        <dbReference type="ARBA" id="ARBA00023310"/>
    </source>
</evidence>
<evidence type="ECO:0000256" key="9">
    <source>
        <dbReference type="ARBA" id="ARBA00023128"/>
    </source>
</evidence>
<evidence type="ECO:0000256" key="15">
    <source>
        <dbReference type="RuleBase" id="RU367005"/>
    </source>
</evidence>
<evidence type="ECO:0000256" key="16">
    <source>
        <dbReference type="SAM" id="Phobius"/>
    </source>
</evidence>